<keyword evidence="1" id="KW-0812">Transmembrane</keyword>
<gene>
    <name evidence="2" type="ORF">BLL36_11775</name>
</gene>
<feature type="transmembrane region" description="Helical" evidence="1">
    <location>
        <begin position="50"/>
        <end position="70"/>
    </location>
</feature>
<comment type="caution">
    <text evidence="2">The sequence shown here is derived from an EMBL/GenBank/DDBJ whole genome shotgun (WGS) entry which is preliminary data.</text>
</comment>
<reference evidence="2 3" key="1">
    <citation type="submission" date="2016-10" db="EMBL/GenBank/DDBJ databases">
        <title>Pseudomonas lactis sp. nov. and Pseudomonas paralactis sp. nov., isolated from bovine raw milk.</title>
        <authorList>
            <person name="Von Neubeck M."/>
            <person name="Huptas C."/>
            <person name="Glueck C."/>
            <person name="Krewinkel M."/>
            <person name="Stoeckel M."/>
            <person name="Stressler T."/>
            <person name="Fischer L."/>
            <person name="Hinrichs J."/>
            <person name="Scherer S."/>
            <person name="Wenning M."/>
        </authorList>
    </citation>
    <scope>NUCLEOTIDE SEQUENCE [LARGE SCALE GENOMIC DNA]</scope>
    <source>
        <strain evidence="2 3">DSM 17516</strain>
    </source>
</reference>
<dbReference type="AlphaFoldDB" id="A0A1V2K9G9"/>
<organism evidence="2 3">
    <name type="scientific">Pseudomonas cedrina subsp. cedrina</name>
    <dbReference type="NCBI Taxonomy" id="76762"/>
    <lineage>
        <taxon>Bacteria</taxon>
        <taxon>Pseudomonadati</taxon>
        <taxon>Pseudomonadota</taxon>
        <taxon>Gammaproteobacteria</taxon>
        <taxon>Pseudomonadales</taxon>
        <taxon>Pseudomonadaceae</taxon>
        <taxon>Pseudomonas</taxon>
    </lineage>
</organism>
<dbReference type="RefSeq" id="WP_076951648.1">
    <property type="nucleotide sequence ID" value="NZ_MNPW01000005.1"/>
</dbReference>
<dbReference type="EMBL" id="MNPW01000005">
    <property type="protein sequence ID" value="ONH54348.1"/>
    <property type="molecule type" value="Genomic_DNA"/>
</dbReference>
<keyword evidence="1" id="KW-0472">Membrane</keyword>
<sequence>MGESLYVDLKIQPQSITPDGLRQFTDRYIVSAGSGTGFWRQKNKNRKKMMSFWFFWHSLMLIFAPFVRLLRRIVARKWSFTQQKRPRFACKAEGESA</sequence>
<dbReference type="Proteomes" id="UP000189295">
    <property type="component" value="Unassembled WGS sequence"/>
</dbReference>
<evidence type="ECO:0000256" key="1">
    <source>
        <dbReference type="SAM" id="Phobius"/>
    </source>
</evidence>
<name>A0A1V2K9G9_PSECE</name>
<accession>A0A1V2K9G9</accession>
<keyword evidence="1" id="KW-1133">Transmembrane helix</keyword>
<protein>
    <submittedName>
        <fullName evidence="2">Uncharacterized protein</fullName>
    </submittedName>
</protein>
<evidence type="ECO:0000313" key="2">
    <source>
        <dbReference type="EMBL" id="ONH54348.1"/>
    </source>
</evidence>
<proteinExistence type="predicted"/>
<evidence type="ECO:0000313" key="3">
    <source>
        <dbReference type="Proteomes" id="UP000189295"/>
    </source>
</evidence>